<dbReference type="GO" id="GO:0016887">
    <property type="term" value="F:ATP hydrolysis activity"/>
    <property type="evidence" value="ECO:0007669"/>
    <property type="project" value="InterPro"/>
</dbReference>
<dbReference type="InterPro" id="IPR038729">
    <property type="entry name" value="Rad50/SbcC_AAA"/>
</dbReference>
<keyword evidence="4" id="KW-1185">Reference proteome</keyword>
<dbReference type="Gene3D" id="3.40.50.300">
    <property type="entry name" value="P-loop containing nucleotide triphosphate hydrolases"/>
    <property type="match status" value="1"/>
</dbReference>
<dbReference type="GO" id="GO:0006302">
    <property type="term" value="P:double-strand break repair"/>
    <property type="evidence" value="ECO:0007669"/>
    <property type="project" value="InterPro"/>
</dbReference>
<dbReference type="VEuPathDB" id="ToxoDB:ETH_00012450"/>
<dbReference type="Pfam" id="PF13476">
    <property type="entry name" value="AAA_23"/>
    <property type="match status" value="1"/>
</dbReference>
<sequence>MAGGGGAVEAPMGDPQGCPLGPPKALRGLRGAPLEGPGGPLKSPVPISEFGVGQIISMQLKGFMAFKSPVQIFFSPYTNLIASCNGVGKSTIVSAMHFALGIRSTRSSSSSSSAAAATARAASQPQQQQQQQQQQQLLRFLTYGGQRAFVCLWLKGKGKNEIVSIQRDLEKVKIFKK</sequence>
<feature type="region of interest" description="Disordered" evidence="1">
    <location>
        <begin position="1"/>
        <end position="40"/>
    </location>
</feature>
<evidence type="ECO:0000259" key="2">
    <source>
        <dbReference type="Pfam" id="PF13476"/>
    </source>
</evidence>
<feature type="domain" description="Rad50/SbcC-type AAA" evidence="2">
    <location>
        <begin position="57"/>
        <end position="131"/>
    </location>
</feature>
<dbReference type="Proteomes" id="UP000030747">
    <property type="component" value="Unassembled WGS sequence"/>
</dbReference>
<dbReference type="VEuPathDB" id="ToxoDB:ETH2_1013800"/>
<gene>
    <name evidence="3" type="ORF">ETH_00012450</name>
</gene>
<dbReference type="GeneID" id="25251657"/>
<reference evidence="3" key="1">
    <citation type="submission" date="2013-10" db="EMBL/GenBank/DDBJ databases">
        <title>Genomic analysis of the causative agents of coccidiosis in chickens.</title>
        <authorList>
            <person name="Reid A.J."/>
            <person name="Blake D."/>
            <person name="Billington K."/>
            <person name="Browne H."/>
            <person name="Dunn M."/>
            <person name="Hung S."/>
            <person name="Kawahara F."/>
            <person name="Miranda-Saavedra D."/>
            <person name="Mourier T."/>
            <person name="Nagra H."/>
            <person name="Otto T.D."/>
            <person name="Rawlings N."/>
            <person name="Sanchez A."/>
            <person name="Sanders M."/>
            <person name="Subramaniam C."/>
            <person name="Tay Y."/>
            <person name="Dear P."/>
            <person name="Doerig C."/>
            <person name="Gruber A."/>
            <person name="Parkinson J."/>
            <person name="Shirley M."/>
            <person name="Wan K.L."/>
            <person name="Berriman M."/>
            <person name="Tomley F."/>
            <person name="Pain A."/>
        </authorList>
    </citation>
    <scope>NUCLEOTIDE SEQUENCE [LARGE SCALE GENOMIC DNA]</scope>
    <source>
        <strain evidence="3">Houghton</strain>
    </source>
</reference>
<protein>
    <recommendedName>
        <fullName evidence="2">Rad50/SbcC-type AAA domain-containing protein</fullName>
    </recommendedName>
</protein>
<dbReference type="SUPFAM" id="SSF52540">
    <property type="entry name" value="P-loop containing nucleoside triphosphate hydrolases"/>
    <property type="match status" value="1"/>
</dbReference>
<name>U6L927_EIMTE</name>
<proteinExistence type="predicted"/>
<reference evidence="3" key="2">
    <citation type="submission" date="2013-10" db="EMBL/GenBank/DDBJ databases">
        <authorList>
            <person name="Aslett M."/>
        </authorList>
    </citation>
    <scope>NUCLEOTIDE SEQUENCE [LARGE SCALE GENOMIC DNA]</scope>
    <source>
        <strain evidence="3">Houghton</strain>
    </source>
</reference>
<accession>U6L927</accession>
<evidence type="ECO:0000313" key="4">
    <source>
        <dbReference type="Proteomes" id="UP000030747"/>
    </source>
</evidence>
<dbReference type="EMBL" id="HG676842">
    <property type="protein sequence ID" value="CDJ44295.1"/>
    <property type="molecule type" value="Genomic_DNA"/>
</dbReference>
<dbReference type="AlphaFoldDB" id="U6L927"/>
<dbReference type="RefSeq" id="XP_013235044.1">
    <property type="nucleotide sequence ID" value="XM_013379590.1"/>
</dbReference>
<evidence type="ECO:0000313" key="3">
    <source>
        <dbReference type="EMBL" id="CDJ44295.1"/>
    </source>
</evidence>
<dbReference type="InterPro" id="IPR027417">
    <property type="entry name" value="P-loop_NTPase"/>
</dbReference>
<dbReference type="OrthoDB" id="10421425at2759"/>
<organism evidence="3 4">
    <name type="scientific">Eimeria tenella</name>
    <name type="common">Coccidian parasite</name>
    <dbReference type="NCBI Taxonomy" id="5802"/>
    <lineage>
        <taxon>Eukaryota</taxon>
        <taxon>Sar</taxon>
        <taxon>Alveolata</taxon>
        <taxon>Apicomplexa</taxon>
        <taxon>Conoidasida</taxon>
        <taxon>Coccidia</taxon>
        <taxon>Eucoccidiorida</taxon>
        <taxon>Eimeriorina</taxon>
        <taxon>Eimeriidae</taxon>
        <taxon>Eimeria</taxon>
    </lineage>
</organism>
<evidence type="ECO:0000256" key="1">
    <source>
        <dbReference type="SAM" id="MobiDB-lite"/>
    </source>
</evidence>